<comment type="caution">
    <text evidence="9">The sequence shown here is derived from an EMBL/GenBank/DDBJ whole genome shotgun (WGS) entry which is preliminary data.</text>
</comment>
<evidence type="ECO:0000256" key="1">
    <source>
        <dbReference type="ARBA" id="ARBA00001198"/>
    </source>
</evidence>
<dbReference type="CDD" id="cd03762">
    <property type="entry name" value="proteasome_beta_type_6"/>
    <property type="match status" value="1"/>
</dbReference>
<protein>
    <recommendedName>
        <fullName evidence="3">proteasome endopeptidase complex</fullName>
        <ecNumber evidence="3">3.4.25.1</ecNumber>
    </recommendedName>
</protein>
<dbReference type="InterPro" id="IPR023333">
    <property type="entry name" value="Proteasome_suB-type"/>
</dbReference>
<organism evidence="9 10">
    <name type="scientific">Paratrimastix pyriformis</name>
    <dbReference type="NCBI Taxonomy" id="342808"/>
    <lineage>
        <taxon>Eukaryota</taxon>
        <taxon>Metamonada</taxon>
        <taxon>Preaxostyla</taxon>
        <taxon>Paratrimastigidae</taxon>
        <taxon>Paratrimastix</taxon>
    </lineage>
</organism>
<gene>
    <name evidence="9" type="ORF">PAPYR_6527</name>
</gene>
<dbReference type="PROSITE" id="PS51476">
    <property type="entry name" value="PROTEASOME_BETA_2"/>
    <property type="match status" value="1"/>
</dbReference>
<dbReference type="Proteomes" id="UP001141327">
    <property type="component" value="Unassembled WGS sequence"/>
</dbReference>
<evidence type="ECO:0000256" key="6">
    <source>
        <dbReference type="ARBA" id="ARBA00022698"/>
    </source>
</evidence>
<evidence type="ECO:0000256" key="3">
    <source>
        <dbReference type="ARBA" id="ARBA00012039"/>
    </source>
</evidence>
<sequence>MQAFATPEQAFHEALKAKGGVDLGTSIMACRFNGGVVCGSDSRTSTGSYVANRITDKLTQLTPNIYVCRSGSSADTQILSDYVRYFLEMHSLELDNRCSVYTAAHMLGDLAYQYKEQMQTSFLVAGVDSTGPHIFCVPLGSPVIEEPWSIGGSGSSYIYGHCDATYRENMTQDECIQFVTNALSLAMQRDGSSGGVIRLAVMTNDFKVERRLITDPPSFSRASTACKTARRRLGLLSPPALSPSLVFLPRFPLFVVSAPGRAARSP</sequence>
<keyword evidence="6" id="KW-0888">Threonine protease</keyword>
<keyword evidence="7" id="KW-0378">Hydrolase</keyword>
<dbReference type="EMBL" id="JAPMOS010000038">
    <property type="protein sequence ID" value="KAJ4457851.1"/>
    <property type="molecule type" value="Genomic_DNA"/>
</dbReference>
<accession>A0ABQ8UHD8</accession>
<evidence type="ECO:0000256" key="7">
    <source>
        <dbReference type="ARBA" id="ARBA00022801"/>
    </source>
</evidence>
<evidence type="ECO:0000256" key="8">
    <source>
        <dbReference type="ARBA" id="ARBA00022942"/>
    </source>
</evidence>
<keyword evidence="10" id="KW-1185">Reference proteome</keyword>
<dbReference type="PRINTS" id="PR00141">
    <property type="entry name" value="PROTEASOME"/>
</dbReference>
<dbReference type="Pfam" id="PF00227">
    <property type="entry name" value="Proteasome"/>
    <property type="match status" value="1"/>
</dbReference>
<evidence type="ECO:0000313" key="9">
    <source>
        <dbReference type="EMBL" id="KAJ4457851.1"/>
    </source>
</evidence>
<dbReference type="EC" id="3.4.25.1" evidence="3"/>
<dbReference type="GO" id="GO:0000502">
    <property type="term" value="C:proteasome complex"/>
    <property type="evidence" value="ECO:0007669"/>
    <property type="project" value="UniProtKB-KW"/>
</dbReference>
<name>A0ABQ8UHD8_9EUKA</name>
<evidence type="ECO:0000313" key="10">
    <source>
        <dbReference type="Proteomes" id="UP001141327"/>
    </source>
</evidence>
<dbReference type="InterPro" id="IPR001353">
    <property type="entry name" value="Proteasome_sua/b"/>
</dbReference>
<keyword evidence="5" id="KW-0645">Protease</keyword>
<dbReference type="Gene3D" id="3.60.20.10">
    <property type="entry name" value="Glutamine Phosphoribosylpyrophosphate, subunit 1, domain 1"/>
    <property type="match status" value="1"/>
</dbReference>
<keyword evidence="8 9" id="KW-0647">Proteasome</keyword>
<comment type="subcellular location">
    <subcellularLocation>
        <location evidence="2">Nucleus</location>
    </subcellularLocation>
</comment>
<keyword evidence="4" id="KW-0963">Cytoplasm</keyword>
<evidence type="ECO:0000256" key="5">
    <source>
        <dbReference type="ARBA" id="ARBA00022670"/>
    </source>
</evidence>
<proteinExistence type="predicted"/>
<dbReference type="SUPFAM" id="SSF56235">
    <property type="entry name" value="N-terminal nucleophile aminohydrolases (Ntn hydrolases)"/>
    <property type="match status" value="1"/>
</dbReference>
<evidence type="ECO:0000256" key="4">
    <source>
        <dbReference type="ARBA" id="ARBA00022490"/>
    </source>
</evidence>
<comment type="catalytic activity">
    <reaction evidence="1">
        <text>Cleavage of peptide bonds with very broad specificity.</text>
        <dbReference type="EC" id="3.4.25.1"/>
    </reaction>
</comment>
<dbReference type="PANTHER" id="PTHR32194:SF0">
    <property type="entry name" value="ATP-DEPENDENT PROTEASE SUBUNIT HSLV"/>
    <property type="match status" value="1"/>
</dbReference>
<dbReference type="InterPro" id="IPR029055">
    <property type="entry name" value="Ntn_hydrolases_N"/>
</dbReference>
<reference evidence="9" key="1">
    <citation type="journal article" date="2022" name="bioRxiv">
        <title>Genomics of Preaxostyla Flagellates Illuminates Evolutionary Transitions and the Path Towards Mitochondrial Loss.</title>
        <authorList>
            <person name="Novak L.V.F."/>
            <person name="Treitli S.C."/>
            <person name="Pyrih J."/>
            <person name="Halakuc P."/>
            <person name="Pipaliya S.V."/>
            <person name="Vacek V."/>
            <person name="Brzon O."/>
            <person name="Soukal P."/>
            <person name="Eme L."/>
            <person name="Dacks J.B."/>
            <person name="Karnkowska A."/>
            <person name="Elias M."/>
            <person name="Hampl V."/>
        </authorList>
    </citation>
    <scope>NUCLEOTIDE SEQUENCE</scope>
    <source>
        <strain evidence="9">RCP-MX</strain>
    </source>
</reference>
<dbReference type="InterPro" id="IPR000243">
    <property type="entry name" value="Pept_T1A_subB"/>
</dbReference>
<dbReference type="PANTHER" id="PTHR32194">
    <property type="entry name" value="METALLOPROTEASE TLDD"/>
    <property type="match status" value="1"/>
</dbReference>
<evidence type="ECO:0000256" key="2">
    <source>
        <dbReference type="ARBA" id="ARBA00004123"/>
    </source>
</evidence>